<organism evidence="2 3">
    <name type="scientific">Cirrhinus mrigala</name>
    <name type="common">Mrigala</name>
    <dbReference type="NCBI Taxonomy" id="683832"/>
    <lineage>
        <taxon>Eukaryota</taxon>
        <taxon>Metazoa</taxon>
        <taxon>Chordata</taxon>
        <taxon>Craniata</taxon>
        <taxon>Vertebrata</taxon>
        <taxon>Euteleostomi</taxon>
        <taxon>Actinopterygii</taxon>
        <taxon>Neopterygii</taxon>
        <taxon>Teleostei</taxon>
        <taxon>Ostariophysi</taxon>
        <taxon>Cypriniformes</taxon>
        <taxon>Cyprinidae</taxon>
        <taxon>Labeoninae</taxon>
        <taxon>Labeonini</taxon>
        <taxon>Cirrhinus</taxon>
    </lineage>
</organism>
<dbReference type="AlphaFoldDB" id="A0ABD0PUT3"/>
<gene>
    <name evidence="2" type="ORF">M9458_026674</name>
</gene>
<dbReference type="EMBL" id="JAMKFB020000013">
    <property type="protein sequence ID" value="KAL0177780.1"/>
    <property type="molecule type" value="Genomic_DNA"/>
</dbReference>
<reference evidence="2 3" key="1">
    <citation type="submission" date="2024-05" db="EMBL/GenBank/DDBJ databases">
        <title>Genome sequencing and assembly of Indian major carp, Cirrhinus mrigala (Hamilton, 1822).</title>
        <authorList>
            <person name="Mohindra V."/>
            <person name="Chowdhury L.M."/>
            <person name="Lal K."/>
            <person name="Jena J.K."/>
        </authorList>
    </citation>
    <scope>NUCLEOTIDE SEQUENCE [LARGE SCALE GENOMIC DNA]</scope>
    <source>
        <strain evidence="2">CM1030</strain>
        <tissue evidence="2">Blood</tissue>
    </source>
</reference>
<keyword evidence="3" id="KW-1185">Reference proteome</keyword>
<name>A0ABD0PUT3_CIRMR</name>
<protein>
    <submittedName>
        <fullName evidence="2">Uncharacterized protein</fullName>
    </submittedName>
</protein>
<proteinExistence type="predicted"/>
<evidence type="ECO:0000256" key="1">
    <source>
        <dbReference type="SAM" id="MobiDB-lite"/>
    </source>
</evidence>
<feature type="region of interest" description="Disordered" evidence="1">
    <location>
        <begin position="1"/>
        <end position="57"/>
    </location>
</feature>
<feature type="compositionally biased region" description="Basic and acidic residues" evidence="1">
    <location>
        <begin position="48"/>
        <end position="57"/>
    </location>
</feature>
<evidence type="ECO:0000313" key="3">
    <source>
        <dbReference type="Proteomes" id="UP001529510"/>
    </source>
</evidence>
<dbReference type="Proteomes" id="UP001529510">
    <property type="component" value="Unassembled WGS sequence"/>
</dbReference>
<accession>A0ABD0PUT3</accession>
<evidence type="ECO:0000313" key="2">
    <source>
        <dbReference type="EMBL" id="KAL0177780.1"/>
    </source>
</evidence>
<feature type="non-terminal residue" evidence="2">
    <location>
        <position position="57"/>
    </location>
</feature>
<feature type="non-terminal residue" evidence="2">
    <location>
        <position position="1"/>
    </location>
</feature>
<comment type="caution">
    <text evidence="2">The sequence shown here is derived from an EMBL/GenBank/DDBJ whole genome shotgun (WGS) entry which is preliminary data.</text>
</comment>
<sequence length="57" mass="6122">HEKFTSQLQLGKKPTCAEPLKTPKSSPDKAKVSKPAEPIAEPVAKPAEPNKGDDKMP</sequence>